<evidence type="ECO:0000256" key="6">
    <source>
        <dbReference type="ARBA" id="ARBA00031828"/>
    </source>
</evidence>
<comment type="cofactor">
    <cofactor evidence="10">
        <name>Zn(2+)</name>
        <dbReference type="ChEBI" id="CHEBI:29105"/>
    </cofactor>
</comment>
<feature type="site" description="Stabilizes the phosphoryl group" evidence="9">
    <location>
        <position position="108"/>
    </location>
</feature>
<feature type="active site" description="Nucleophile" evidence="8">
    <location>
        <position position="8"/>
    </location>
</feature>
<dbReference type="GO" id="GO:0005975">
    <property type="term" value="P:carbohydrate metabolic process"/>
    <property type="evidence" value="ECO:0007669"/>
    <property type="project" value="InterPro"/>
</dbReference>
<protein>
    <recommendedName>
        <fullName evidence="6 7">D,D-heptose 1,7-bisphosphate phosphatase</fullName>
        <ecNumber evidence="7">3.1.3.-</ecNumber>
    </recommendedName>
</protein>
<feature type="site" description="Stabilizes the phosphoryl group" evidence="9">
    <location>
        <position position="50"/>
    </location>
</feature>
<dbReference type="InterPro" id="IPR006549">
    <property type="entry name" value="HAD-SF_hydro_IIIA"/>
</dbReference>
<dbReference type="Gene3D" id="3.40.50.1000">
    <property type="entry name" value="HAD superfamily/HAD-like"/>
    <property type="match status" value="1"/>
</dbReference>
<feature type="binding site" evidence="10">
    <location>
        <position position="10"/>
    </location>
    <ligand>
        <name>Mg(2+)</name>
        <dbReference type="ChEBI" id="CHEBI:18420"/>
    </ligand>
</feature>
<organism evidence="11 12">
    <name type="scientific">Fibrisoma limi BUZ 3</name>
    <dbReference type="NCBI Taxonomy" id="1185876"/>
    <lineage>
        <taxon>Bacteria</taxon>
        <taxon>Pseudomonadati</taxon>
        <taxon>Bacteroidota</taxon>
        <taxon>Cytophagia</taxon>
        <taxon>Cytophagales</taxon>
        <taxon>Spirosomataceae</taxon>
        <taxon>Fibrisoma</taxon>
    </lineage>
</organism>
<dbReference type="NCBIfam" id="TIGR01662">
    <property type="entry name" value="HAD-SF-IIIA"/>
    <property type="match status" value="1"/>
</dbReference>
<keyword evidence="10" id="KW-0862">Zinc</keyword>
<reference evidence="11 12" key="1">
    <citation type="journal article" date="2012" name="J. Bacteriol.">
        <title>Genome Sequence of the Filamentous Bacterium Fibrisoma limi BUZ 3T.</title>
        <authorList>
            <person name="Filippini M."/>
            <person name="Qi W."/>
            <person name="Jaenicke S."/>
            <person name="Goesmann A."/>
            <person name="Smits T.H."/>
            <person name="Bagheri H.C."/>
        </authorList>
    </citation>
    <scope>NUCLEOTIDE SEQUENCE [LARGE SCALE GENOMIC DNA]</scope>
    <source>
        <strain evidence="12">BUZ 3T</strain>
    </source>
</reference>
<dbReference type="RefSeq" id="WP_009280310.1">
    <property type="nucleotide sequence ID" value="NZ_CAIT01000004.1"/>
</dbReference>
<evidence type="ECO:0000256" key="1">
    <source>
        <dbReference type="ARBA" id="ARBA00004496"/>
    </source>
</evidence>
<feature type="binding site" evidence="10">
    <location>
        <position position="89"/>
    </location>
    <ligand>
        <name>Zn(2+)</name>
        <dbReference type="ChEBI" id="CHEBI:29105"/>
    </ligand>
</feature>
<dbReference type="GO" id="GO:0005737">
    <property type="term" value="C:cytoplasm"/>
    <property type="evidence" value="ECO:0007669"/>
    <property type="project" value="UniProtKB-SubCell"/>
</dbReference>
<gene>
    <name evidence="11" type="ORF">BN8_00667</name>
</gene>
<evidence type="ECO:0000256" key="8">
    <source>
        <dbReference type="PIRSR" id="PIRSR004682-1"/>
    </source>
</evidence>
<dbReference type="EC" id="3.1.3.-" evidence="7"/>
<dbReference type="PANTHER" id="PTHR42891:SF1">
    <property type="entry name" value="D-GLYCERO-BETA-D-MANNO-HEPTOSE-1,7-BISPHOSPHATE 7-PHOSPHATASE"/>
    <property type="match status" value="1"/>
</dbReference>
<evidence type="ECO:0000256" key="5">
    <source>
        <dbReference type="ARBA" id="ARBA00023277"/>
    </source>
</evidence>
<evidence type="ECO:0000256" key="7">
    <source>
        <dbReference type="PIRNR" id="PIRNR004682"/>
    </source>
</evidence>
<keyword evidence="5 7" id="KW-0119">Carbohydrate metabolism</keyword>
<dbReference type="InterPro" id="IPR004446">
    <property type="entry name" value="Heptose_bisP_phosphatase"/>
</dbReference>
<evidence type="ECO:0000256" key="4">
    <source>
        <dbReference type="ARBA" id="ARBA00022801"/>
    </source>
</evidence>
<dbReference type="GO" id="GO:0016791">
    <property type="term" value="F:phosphatase activity"/>
    <property type="evidence" value="ECO:0007669"/>
    <property type="project" value="InterPro"/>
</dbReference>
<dbReference type="eggNOG" id="COG0241">
    <property type="taxonomic scope" value="Bacteria"/>
</dbReference>
<dbReference type="PANTHER" id="PTHR42891">
    <property type="entry name" value="D-GLYCERO-BETA-D-MANNO-HEPTOSE-1,7-BISPHOSPHATE 7-PHOSPHATASE"/>
    <property type="match status" value="1"/>
</dbReference>
<dbReference type="InterPro" id="IPR006543">
    <property type="entry name" value="Histidinol-phos"/>
</dbReference>
<feature type="active site" description="Proton donor" evidence="8">
    <location>
        <position position="10"/>
    </location>
</feature>
<dbReference type="Proteomes" id="UP000009309">
    <property type="component" value="Unassembled WGS sequence"/>
</dbReference>
<comment type="caution">
    <text evidence="11">The sequence shown here is derived from an EMBL/GenBank/DDBJ whole genome shotgun (WGS) entry which is preliminary data.</text>
</comment>
<dbReference type="GO" id="GO:0046872">
    <property type="term" value="F:metal ion binding"/>
    <property type="evidence" value="ECO:0007669"/>
    <property type="project" value="UniProtKB-KW"/>
</dbReference>
<evidence type="ECO:0000256" key="9">
    <source>
        <dbReference type="PIRSR" id="PIRSR004682-3"/>
    </source>
</evidence>
<dbReference type="NCBIfam" id="TIGR01656">
    <property type="entry name" value="Histidinol-ppas"/>
    <property type="match status" value="1"/>
</dbReference>
<proteinExistence type="inferred from homology"/>
<comment type="subcellular location">
    <subcellularLocation>
        <location evidence="1 7">Cytoplasm</location>
    </subcellularLocation>
</comment>
<dbReference type="SUPFAM" id="SSF56784">
    <property type="entry name" value="HAD-like"/>
    <property type="match status" value="1"/>
</dbReference>
<comment type="cofactor">
    <cofactor evidence="10">
        <name>Mg(2+)</name>
        <dbReference type="ChEBI" id="CHEBI:18420"/>
    </cofactor>
</comment>
<keyword evidence="10" id="KW-0460">Magnesium</keyword>
<keyword evidence="2 7" id="KW-0963">Cytoplasm</keyword>
<feature type="binding site" evidence="10">
    <location>
        <position position="8"/>
    </location>
    <ligand>
        <name>Mg(2+)</name>
        <dbReference type="ChEBI" id="CHEBI:18420"/>
    </ligand>
</feature>
<keyword evidence="4 7" id="KW-0378">Hydrolase</keyword>
<evidence type="ECO:0000256" key="2">
    <source>
        <dbReference type="ARBA" id="ARBA00022490"/>
    </source>
</evidence>
<evidence type="ECO:0000256" key="3">
    <source>
        <dbReference type="ARBA" id="ARBA00022723"/>
    </source>
</evidence>
<feature type="site" description="Contributes to substrate recognition" evidence="9">
    <location>
        <position position="107"/>
    </location>
</feature>
<dbReference type="Pfam" id="PF13242">
    <property type="entry name" value="Hydrolase_like"/>
    <property type="match status" value="1"/>
</dbReference>
<feature type="binding site" evidence="10">
    <location>
        <position position="104"/>
    </location>
    <ligand>
        <name>Zn(2+)</name>
        <dbReference type="ChEBI" id="CHEBI:29105"/>
    </ligand>
</feature>
<sequence>MQRTVFLDKDGTIIPDIPYNVDPALISLYPEAGPALQKLQQAGYQFVVVSNQAGVARGYFTEDALPAVFAKLNELLAPFNVRLAAWYYCPNHPDGTVTPYAIRCGLRKPEPGMLLQAAREHDIDLGESWMIGDILNDVEAGNRAGCRSILVDRGNETEWKPGPHREPLATVRDLAEASDLILSAGPPNSRVIDKPAVGYLYKS</sequence>
<keyword evidence="12" id="KW-1185">Reference proteome</keyword>
<dbReference type="EMBL" id="CAIT01000004">
    <property type="protein sequence ID" value="CCH51724.1"/>
    <property type="molecule type" value="Genomic_DNA"/>
</dbReference>
<evidence type="ECO:0000313" key="11">
    <source>
        <dbReference type="EMBL" id="CCH51724.1"/>
    </source>
</evidence>
<dbReference type="InterPro" id="IPR023214">
    <property type="entry name" value="HAD_sf"/>
</dbReference>
<evidence type="ECO:0000256" key="10">
    <source>
        <dbReference type="PIRSR" id="PIRSR004682-4"/>
    </source>
</evidence>
<dbReference type="InterPro" id="IPR036412">
    <property type="entry name" value="HAD-like_sf"/>
</dbReference>
<dbReference type="CDD" id="cd07503">
    <property type="entry name" value="HAD_HisB-N"/>
    <property type="match status" value="1"/>
</dbReference>
<dbReference type="PIRSF" id="PIRSF004682">
    <property type="entry name" value="GmhB"/>
    <property type="match status" value="1"/>
</dbReference>
<comment type="similarity">
    <text evidence="7">Belongs to the gmhB family.</text>
</comment>
<dbReference type="AlphaFoldDB" id="I2GCV0"/>
<feature type="binding site" evidence="10">
    <location>
        <position position="133"/>
    </location>
    <ligand>
        <name>Mg(2+)</name>
        <dbReference type="ChEBI" id="CHEBI:18420"/>
    </ligand>
</feature>
<dbReference type="STRING" id="1185876.BN8_00667"/>
<keyword evidence="3 10" id="KW-0479">Metal-binding</keyword>
<name>I2GCV0_9BACT</name>
<accession>I2GCV0</accession>
<evidence type="ECO:0000313" key="12">
    <source>
        <dbReference type="Proteomes" id="UP000009309"/>
    </source>
</evidence>